<dbReference type="OrthoDB" id="9805133at2"/>
<keyword evidence="4" id="KW-1185">Reference proteome</keyword>
<evidence type="ECO:0000256" key="1">
    <source>
        <dbReference type="SAM" id="MobiDB-lite"/>
    </source>
</evidence>
<feature type="transmembrane region" description="Helical" evidence="2">
    <location>
        <begin position="182"/>
        <end position="204"/>
    </location>
</feature>
<feature type="transmembrane region" description="Helical" evidence="2">
    <location>
        <begin position="154"/>
        <end position="176"/>
    </location>
</feature>
<dbReference type="EMBL" id="QNRR01000021">
    <property type="protein sequence ID" value="RBP35506.1"/>
    <property type="molecule type" value="Genomic_DNA"/>
</dbReference>
<evidence type="ECO:0000313" key="3">
    <source>
        <dbReference type="EMBL" id="RBP35506.1"/>
    </source>
</evidence>
<evidence type="ECO:0000313" key="4">
    <source>
        <dbReference type="Proteomes" id="UP000253426"/>
    </source>
</evidence>
<sequence>MLQIAALLSMQAFSFSGFEKSLTGASMLSLLWCGLLLIIFLGSSIGWLARGSKVGKTARADEEFTAAFRSSAHLLALFQTGMVFPGSARAAVYQNACRELSWHLLGTDTVDKNYMARLRTAGRITPSQADAVLRTSGHVTDEVTRPMLAGLDGIAVWSLPILGFVGALVCLLDGLGRGEVGVGLWSSVLWPLLAGALFFLFAVMGQRRFSRQARAAAAHVRDFGVEIGVALDRMFVDHREPMERLPSLGGMGLVEGPNFTQPPAETPGAPAVPASPRVVGTGS</sequence>
<evidence type="ECO:0000256" key="2">
    <source>
        <dbReference type="SAM" id="Phobius"/>
    </source>
</evidence>
<keyword evidence="2" id="KW-1133">Transmembrane helix</keyword>
<organism evidence="3 4">
    <name type="scientific">Roseimicrobium gellanilyticum</name>
    <dbReference type="NCBI Taxonomy" id="748857"/>
    <lineage>
        <taxon>Bacteria</taxon>
        <taxon>Pseudomonadati</taxon>
        <taxon>Verrucomicrobiota</taxon>
        <taxon>Verrucomicrobiia</taxon>
        <taxon>Verrucomicrobiales</taxon>
        <taxon>Verrucomicrobiaceae</taxon>
        <taxon>Roseimicrobium</taxon>
    </lineage>
</organism>
<reference evidence="3 4" key="1">
    <citation type="submission" date="2018-06" db="EMBL/GenBank/DDBJ databases">
        <title>Genomic Encyclopedia of Type Strains, Phase IV (KMG-IV): sequencing the most valuable type-strain genomes for metagenomic binning, comparative biology and taxonomic classification.</title>
        <authorList>
            <person name="Goeker M."/>
        </authorList>
    </citation>
    <scope>NUCLEOTIDE SEQUENCE [LARGE SCALE GENOMIC DNA]</scope>
    <source>
        <strain evidence="3 4">DSM 25532</strain>
    </source>
</reference>
<keyword evidence="2" id="KW-0472">Membrane</keyword>
<keyword evidence="2" id="KW-0812">Transmembrane</keyword>
<feature type="region of interest" description="Disordered" evidence="1">
    <location>
        <begin position="258"/>
        <end position="283"/>
    </location>
</feature>
<protein>
    <submittedName>
        <fullName evidence="3">Uncharacterized protein</fullName>
    </submittedName>
</protein>
<dbReference type="Proteomes" id="UP000253426">
    <property type="component" value="Unassembled WGS sequence"/>
</dbReference>
<comment type="caution">
    <text evidence="3">The sequence shown here is derived from an EMBL/GenBank/DDBJ whole genome shotgun (WGS) entry which is preliminary data.</text>
</comment>
<accession>A0A366H0W5</accession>
<name>A0A366H0W5_9BACT</name>
<proteinExistence type="predicted"/>
<dbReference type="AlphaFoldDB" id="A0A366H0W5"/>
<feature type="transmembrane region" description="Helical" evidence="2">
    <location>
        <begin position="24"/>
        <end position="49"/>
    </location>
</feature>
<gene>
    <name evidence="3" type="ORF">DES53_12126</name>
</gene>